<evidence type="ECO:0000256" key="4">
    <source>
        <dbReference type="ARBA" id="ARBA00022801"/>
    </source>
</evidence>
<dbReference type="GO" id="GO:0005737">
    <property type="term" value="C:cytoplasm"/>
    <property type="evidence" value="ECO:0007669"/>
    <property type="project" value="UniProtKB-SubCell"/>
</dbReference>
<feature type="site" description="Contributes to substrate recognition" evidence="9">
    <location>
        <position position="104"/>
    </location>
</feature>
<dbReference type="AlphaFoldDB" id="A0A1A9I4B1"/>
<evidence type="ECO:0000256" key="7">
    <source>
        <dbReference type="PIRNR" id="PIRNR004682"/>
    </source>
</evidence>
<evidence type="ECO:0000256" key="6">
    <source>
        <dbReference type="ARBA" id="ARBA00031828"/>
    </source>
</evidence>
<dbReference type="EMBL" id="CP015772">
    <property type="protein sequence ID" value="ANH81889.1"/>
    <property type="molecule type" value="Genomic_DNA"/>
</dbReference>
<dbReference type="Proteomes" id="UP000077667">
    <property type="component" value="Chromosome"/>
</dbReference>
<organism evidence="11 12">
    <name type="scientific">Niabella ginsenosidivorans</name>
    <dbReference type="NCBI Taxonomy" id="1176587"/>
    <lineage>
        <taxon>Bacteria</taxon>
        <taxon>Pseudomonadati</taxon>
        <taxon>Bacteroidota</taxon>
        <taxon>Chitinophagia</taxon>
        <taxon>Chitinophagales</taxon>
        <taxon>Chitinophagaceae</taxon>
        <taxon>Niabella</taxon>
    </lineage>
</organism>
<dbReference type="Gene3D" id="3.40.50.1000">
    <property type="entry name" value="HAD superfamily/HAD-like"/>
    <property type="match status" value="1"/>
</dbReference>
<keyword evidence="10" id="KW-0862">Zinc</keyword>
<sequence length="195" mass="21450">MHRAVFIDKDGTFIKNIPYNVNPDRVELGKGADFFIKLISACGYKIILVTNQPGIALGYYSEADFLTVMEAIEKAAAVSFDRISYCPHSPAGLVVPYNVECNCRKPLPGMLLAAAAAEGIDLEQSWMVGDILDDVEAGKRAGCRTILLDNGGETEWKTGPYRIPDFSVPDLFEATAVILKNVVYEQLTQQDNRTI</sequence>
<feature type="site" description="Stabilizes the phosphoryl group" evidence="9">
    <location>
        <position position="50"/>
    </location>
</feature>
<feature type="binding site" evidence="10">
    <location>
        <position position="10"/>
    </location>
    <ligand>
        <name>Mg(2+)</name>
        <dbReference type="ChEBI" id="CHEBI:18420"/>
    </ligand>
</feature>
<gene>
    <name evidence="11" type="ORF">A8C56_13710</name>
</gene>
<dbReference type="CDD" id="cd07503">
    <property type="entry name" value="HAD_HisB-N"/>
    <property type="match status" value="1"/>
</dbReference>
<keyword evidence="3 10" id="KW-0479">Metal-binding</keyword>
<dbReference type="Pfam" id="PF13242">
    <property type="entry name" value="Hydrolase_like"/>
    <property type="match status" value="1"/>
</dbReference>
<evidence type="ECO:0000256" key="10">
    <source>
        <dbReference type="PIRSR" id="PIRSR004682-4"/>
    </source>
</evidence>
<dbReference type="GO" id="GO:0005975">
    <property type="term" value="P:carbohydrate metabolic process"/>
    <property type="evidence" value="ECO:0007669"/>
    <property type="project" value="InterPro"/>
</dbReference>
<dbReference type="InterPro" id="IPR004446">
    <property type="entry name" value="Heptose_bisP_phosphatase"/>
</dbReference>
<dbReference type="InterPro" id="IPR006549">
    <property type="entry name" value="HAD-SF_hydro_IIIA"/>
</dbReference>
<comment type="cofactor">
    <cofactor evidence="10">
        <name>Zn(2+)</name>
        <dbReference type="ChEBI" id="CHEBI:29105"/>
    </cofactor>
</comment>
<dbReference type="STRING" id="1176587.A8C56_13710"/>
<dbReference type="OrthoDB" id="9813880at2"/>
<name>A0A1A9I4B1_9BACT</name>
<comment type="cofactor">
    <cofactor evidence="10">
        <name>Mg(2+)</name>
        <dbReference type="ChEBI" id="CHEBI:18420"/>
    </cofactor>
</comment>
<dbReference type="InterPro" id="IPR006543">
    <property type="entry name" value="Histidinol-phos"/>
</dbReference>
<evidence type="ECO:0000256" key="1">
    <source>
        <dbReference type="ARBA" id="ARBA00004496"/>
    </source>
</evidence>
<dbReference type="NCBIfam" id="TIGR01656">
    <property type="entry name" value="Histidinol-ppas"/>
    <property type="match status" value="1"/>
</dbReference>
<keyword evidence="12" id="KW-1185">Reference proteome</keyword>
<dbReference type="InterPro" id="IPR023214">
    <property type="entry name" value="HAD_sf"/>
</dbReference>
<dbReference type="SUPFAM" id="SSF56784">
    <property type="entry name" value="HAD-like"/>
    <property type="match status" value="1"/>
</dbReference>
<feature type="binding site" evidence="10">
    <location>
        <position position="8"/>
    </location>
    <ligand>
        <name>Mg(2+)</name>
        <dbReference type="ChEBI" id="CHEBI:18420"/>
    </ligand>
</feature>
<dbReference type="EC" id="3.1.3.-" evidence="7"/>
<accession>A0A1A9I4B1</accession>
<evidence type="ECO:0000256" key="2">
    <source>
        <dbReference type="ARBA" id="ARBA00022490"/>
    </source>
</evidence>
<feature type="binding site" evidence="10">
    <location>
        <position position="103"/>
    </location>
    <ligand>
        <name>Zn(2+)</name>
        <dbReference type="ChEBI" id="CHEBI:29105"/>
    </ligand>
</feature>
<dbReference type="RefSeq" id="WP_067757064.1">
    <property type="nucleotide sequence ID" value="NZ_CP015772.1"/>
</dbReference>
<feature type="active site" description="Nucleophile" evidence="8">
    <location>
        <position position="8"/>
    </location>
</feature>
<keyword evidence="10" id="KW-0460">Magnesium</keyword>
<keyword evidence="2 7" id="KW-0963">Cytoplasm</keyword>
<feature type="binding site" evidence="10">
    <location>
        <position position="101"/>
    </location>
    <ligand>
        <name>Zn(2+)</name>
        <dbReference type="ChEBI" id="CHEBI:29105"/>
    </ligand>
</feature>
<dbReference type="PIRSF" id="PIRSF004682">
    <property type="entry name" value="GmhB"/>
    <property type="match status" value="1"/>
</dbReference>
<dbReference type="PANTHER" id="PTHR42891">
    <property type="entry name" value="D-GLYCERO-BETA-D-MANNO-HEPTOSE-1,7-BISPHOSPHATE 7-PHOSPHATASE"/>
    <property type="match status" value="1"/>
</dbReference>
<evidence type="ECO:0000256" key="3">
    <source>
        <dbReference type="ARBA" id="ARBA00022723"/>
    </source>
</evidence>
<keyword evidence="5 7" id="KW-0119">Carbohydrate metabolism</keyword>
<comment type="subcellular location">
    <subcellularLocation>
        <location evidence="1 7">Cytoplasm</location>
    </subcellularLocation>
</comment>
<evidence type="ECO:0000313" key="11">
    <source>
        <dbReference type="EMBL" id="ANH81889.1"/>
    </source>
</evidence>
<feature type="binding site" evidence="10">
    <location>
        <position position="130"/>
    </location>
    <ligand>
        <name>Mg(2+)</name>
        <dbReference type="ChEBI" id="CHEBI:18420"/>
    </ligand>
</feature>
<feature type="binding site" evidence="10">
    <location>
        <position position="88"/>
    </location>
    <ligand>
        <name>Zn(2+)</name>
        <dbReference type="ChEBI" id="CHEBI:29105"/>
    </ligand>
</feature>
<proteinExistence type="inferred from homology"/>
<dbReference type="PANTHER" id="PTHR42891:SF1">
    <property type="entry name" value="D-GLYCERO-BETA-D-MANNO-HEPTOSE-1,7-BISPHOSPHATE 7-PHOSPHATASE"/>
    <property type="match status" value="1"/>
</dbReference>
<dbReference type="NCBIfam" id="TIGR01662">
    <property type="entry name" value="HAD-SF-IIIA"/>
    <property type="match status" value="1"/>
</dbReference>
<feature type="active site" description="Proton donor" evidence="8">
    <location>
        <position position="10"/>
    </location>
</feature>
<evidence type="ECO:0000256" key="5">
    <source>
        <dbReference type="ARBA" id="ARBA00023277"/>
    </source>
</evidence>
<feature type="binding site" evidence="10">
    <location>
        <position position="86"/>
    </location>
    <ligand>
        <name>Zn(2+)</name>
        <dbReference type="ChEBI" id="CHEBI:29105"/>
    </ligand>
</feature>
<feature type="site" description="Stabilizes the phosphoryl group" evidence="9">
    <location>
        <position position="105"/>
    </location>
</feature>
<evidence type="ECO:0000256" key="8">
    <source>
        <dbReference type="PIRSR" id="PIRSR004682-1"/>
    </source>
</evidence>
<dbReference type="GO" id="GO:0046872">
    <property type="term" value="F:metal ion binding"/>
    <property type="evidence" value="ECO:0007669"/>
    <property type="project" value="UniProtKB-KW"/>
</dbReference>
<protein>
    <recommendedName>
        <fullName evidence="6 7">D,D-heptose 1,7-bisphosphate phosphatase</fullName>
        <ecNumber evidence="7">3.1.3.-</ecNumber>
    </recommendedName>
</protein>
<reference evidence="11 12" key="1">
    <citation type="submission" date="2016-05" db="EMBL/GenBank/DDBJ databases">
        <title>Niabella ginsenosidivorans BS26 whole genome sequencing.</title>
        <authorList>
            <person name="Im W.T."/>
            <person name="Siddiqi M.Z."/>
        </authorList>
    </citation>
    <scope>NUCLEOTIDE SEQUENCE [LARGE SCALE GENOMIC DNA]</scope>
    <source>
        <strain evidence="11 12">BS26</strain>
    </source>
</reference>
<dbReference type="InterPro" id="IPR036412">
    <property type="entry name" value="HAD-like_sf"/>
</dbReference>
<comment type="similarity">
    <text evidence="7">Belongs to the gmhB family.</text>
</comment>
<dbReference type="KEGG" id="nia:A8C56_13710"/>
<keyword evidence="4 7" id="KW-0378">Hydrolase</keyword>
<dbReference type="GO" id="GO:0016791">
    <property type="term" value="F:phosphatase activity"/>
    <property type="evidence" value="ECO:0007669"/>
    <property type="project" value="InterPro"/>
</dbReference>
<evidence type="ECO:0000256" key="9">
    <source>
        <dbReference type="PIRSR" id="PIRSR004682-3"/>
    </source>
</evidence>
<evidence type="ECO:0000313" key="12">
    <source>
        <dbReference type="Proteomes" id="UP000077667"/>
    </source>
</evidence>